<protein>
    <submittedName>
        <fullName evidence="2">Uncharacterized protein</fullName>
    </submittedName>
</protein>
<dbReference type="Proteomes" id="UP000000343">
    <property type="component" value="Plasmid pACIX902"/>
</dbReference>
<evidence type="ECO:0000256" key="1">
    <source>
        <dbReference type="SAM" id="SignalP"/>
    </source>
</evidence>
<dbReference type="HOGENOM" id="CLU_1737990_0_0_0"/>
<reference evidence="3" key="1">
    <citation type="submission" date="2011-01" db="EMBL/GenBank/DDBJ databases">
        <title>Complete sequence of plasmid2 of Acidobacterium sp. MP5ACTX9.</title>
        <authorList>
            <consortium name="US DOE Joint Genome Institute"/>
            <person name="Lucas S."/>
            <person name="Copeland A."/>
            <person name="Lapidus A."/>
            <person name="Cheng J.-F."/>
            <person name="Goodwin L."/>
            <person name="Pitluck S."/>
            <person name="Teshima H."/>
            <person name="Detter J.C."/>
            <person name="Han C."/>
            <person name="Tapia R."/>
            <person name="Land M."/>
            <person name="Hauser L."/>
            <person name="Kyrpides N."/>
            <person name="Ivanova N."/>
            <person name="Ovchinnikova G."/>
            <person name="Pagani I."/>
            <person name="Rawat S.R."/>
            <person name="Mannisto M."/>
            <person name="Haggblom M.M."/>
            <person name="Woyke T."/>
        </authorList>
    </citation>
    <scope>NUCLEOTIDE SEQUENCE [LARGE SCALE GENOMIC DNA]</scope>
    <source>
        <strain evidence="3">MP5ACTX9</strain>
        <plasmid evidence="3">Plasmid pACIX902</plasmid>
    </source>
</reference>
<dbReference type="InterPro" id="IPR006311">
    <property type="entry name" value="TAT_signal"/>
</dbReference>
<dbReference type="RefSeq" id="WP_013582112.1">
    <property type="nucleotide sequence ID" value="NC_015065.1"/>
</dbReference>
<dbReference type="PROSITE" id="PS51318">
    <property type="entry name" value="TAT"/>
    <property type="match status" value="1"/>
</dbReference>
<dbReference type="InterPro" id="IPR015943">
    <property type="entry name" value="WD40/YVTN_repeat-like_dom_sf"/>
</dbReference>
<feature type="chain" id="PRO_5003233756" evidence="1">
    <location>
        <begin position="30"/>
        <end position="150"/>
    </location>
</feature>
<geneLocation type="plasmid" evidence="2 3">
    <name>pACIX902</name>
</geneLocation>
<keyword evidence="2" id="KW-0614">Plasmid</keyword>
<evidence type="ECO:0000313" key="2">
    <source>
        <dbReference type="EMBL" id="ADW71090.1"/>
    </source>
</evidence>
<keyword evidence="3" id="KW-1185">Reference proteome</keyword>
<keyword evidence="1" id="KW-0732">Signal</keyword>
<name>E8X6Y1_GRATM</name>
<proteinExistence type="predicted"/>
<evidence type="ECO:0000313" key="3">
    <source>
        <dbReference type="Proteomes" id="UP000000343"/>
    </source>
</evidence>
<dbReference type="KEGG" id="acm:AciX9_3804"/>
<dbReference type="Gene3D" id="2.130.10.10">
    <property type="entry name" value="YVTN repeat-like/Quinoprotein amine dehydrogenase"/>
    <property type="match status" value="1"/>
</dbReference>
<dbReference type="AlphaFoldDB" id="E8X6Y1"/>
<organism evidence="3">
    <name type="scientific">Granulicella tundricola (strain ATCC BAA-1859 / DSM 23138 / MP5ACTX9)</name>
    <dbReference type="NCBI Taxonomy" id="1198114"/>
    <lineage>
        <taxon>Bacteria</taxon>
        <taxon>Pseudomonadati</taxon>
        <taxon>Acidobacteriota</taxon>
        <taxon>Terriglobia</taxon>
        <taxon>Terriglobales</taxon>
        <taxon>Acidobacteriaceae</taxon>
        <taxon>Granulicella</taxon>
    </lineage>
</organism>
<sequence>MQPTQPITRRTFLHSVAALSAVSITPALAASPILALNPTPACSTLSADRRHLYLAHAADPSASLPAGTVESYSIHPRTGALTLLNRQSLALFATTPTAITIADLNLRVQLGPHAHNLLPLNPDGSIARLTHSIKRITLVPSATAPVNPHA</sequence>
<gene>
    <name evidence="2" type="ordered locus">AciX9_3804</name>
</gene>
<dbReference type="EMBL" id="CP002482">
    <property type="protein sequence ID" value="ADW71090.1"/>
    <property type="molecule type" value="Genomic_DNA"/>
</dbReference>
<accession>E8X6Y1</accession>
<feature type="signal peptide" evidence="1">
    <location>
        <begin position="1"/>
        <end position="29"/>
    </location>
</feature>